<dbReference type="Proteomes" id="UP000319576">
    <property type="component" value="Chromosome"/>
</dbReference>
<dbReference type="Pfam" id="PF24738">
    <property type="entry name" value="DUF7689"/>
    <property type="match status" value="1"/>
</dbReference>
<dbReference type="OrthoDB" id="283499at2"/>
<organism evidence="2 3">
    <name type="scientific">Urbifossiella limnaea</name>
    <dbReference type="NCBI Taxonomy" id="2528023"/>
    <lineage>
        <taxon>Bacteria</taxon>
        <taxon>Pseudomonadati</taxon>
        <taxon>Planctomycetota</taxon>
        <taxon>Planctomycetia</taxon>
        <taxon>Gemmatales</taxon>
        <taxon>Gemmataceae</taxon>
        <taxon>Urbifossiella</taxon>
    </lineage>
</organism>
<dbReference type="RefSeq" id="WP_145244305.1">
    <property type="nucleotide sequence ID" value="NZ_CP036273.1"/>
</dbReference>
<evidence type="ECO:0000313" key="2">
    <source>
        <dbReference type="EMBL" id="QDU24114.1"/>
    </source>
</evidence>
<sequence>MLSPLLQAAFPDLDADGGAVTHPADPAYNCVAWAAGVTDVLWWPADPDGYWPPGAPDELTVAAFVAALGTVGYVPCADGGYEPGFEKAAVYARAGVPTHVARQVAGGRWSSKLGRDCTVGHATPAGVAGLVYGTVVAYLRRPTA</sequence>
<accession>A0A517Y363</accession>
<gene>
    <name evidence="2" type="ORF">ETAA1_61270</name>
</gene>
<evidence type="ECO:0000313" key="3">
    <source>
        <dbReference type="Proteomes" id="UP000319576"/>
    </source>
</evidence>
<dbReference type="KEGG" id="uli:ETAA1_61270"/>
<feature type="domain" description="DUF7689" evidence="1">
    <location>
        <begin position="20"/>
        <end position="140"/>
    </location>
</feature>
<dbReference type="EMBL" id="CP036273">
    <property type="protein sequence ID" value="QDU24114.1"/>
    <property type="molecule type" value="Genomic_DNA"/>
</dbReference>
<name>A0A517Y363_9BACT</name>
<dbReference type="InterPro" id="IPR056106">
    <property type="entry name" value="DUF7689"/>
</dbReference>
<proteinExistence type="predicted"/>
<keyword evidence="3" id="KW-1185">Reference proteome</keyword>
<protein>
    <recommendedName>
        <fullName evidence="1">DUF7689 domain-containing protein</fullName>
    </recommendedName>
</protein>
<dbReference type="AlphaFoldDB" id="A0A517Y363"/>
<reference evidence="2 3" key="1">
    <citation type="submission" date="2019-02" db="EMBL/GenBank/DDBJ databases">
        <title>Deep-cultivation of Planctomycetes and their phenomic and genomic characterization uncovers novel biology.</title>
        <authorList>
            <person name="Wiegand S."/>
            <person name="Jogler M."/>
            <person name="Boedeker C."/>
            <person name="Pinto D."/>
            <person name="Vollmers J."/>
            <person name="Rivas-Marin E."/>
            <person name="Kohn T."/>
            <person name="Peeters S.H."/>
            <person name="Heuer A."/>
            <person name="Rast P."/>
            <person name="Oberbeckmann S."/>
            <person name="Bunk B."/>
            <person name="Jeske O."/>
            <person name="Meyerdierks A."/>
            <person name="Storesund J.E."/>
            <person name="Kallscheuer N."/>
            <person name="Luecker S."/>
            <person name="Lage O.M."/>
            <person name="Pohl T."/>
            <person name="Merkel B.J."/>
            <person name="Hornburger P."/>
            <person name="Mueller R.-W."/>
            <person name="Bruemmer F."/>
            <person name="Labrenz M."/>
            <person name="Spormann A.M."/>
            <person name="Op den Camp H."/>
            <person name="Overmann J."/>
            <person name="Amann R."/>
            <person name="Jetten M.S.M."/>
            <person name="Mascher T."/>
            <person name="Medema M.H."/>
            <person name="Devos D.P."/>
            <person name="Kaster A.-K."/>
            <person name="Ovreas L."/>
            <person name="Rohde M."/>
            <person name="Galperin M.Y."/>
            <person name="Jogler C."/>
        </authorList>
    </citation>
    <scope>NUCLEOTIDE SEQUENCE [LARGE SCALE GENOMIC DNA]</scope>
    <source>
        <strain evidence="2 3">ETA_A1</strain>
    </source>
</reference>
<evidence type="ECO:0000259" key="1">
    <source>
        <dbReference type="Pfam" id="PF24738"/>
    </source>
</evidence>